<dbReference type="InterPro" id="IPR006197">
    <property type="entry name" value="Peptidase_S24_LexA"/>
</dbReference>
<dbReference type="InterPro" id="IPR015927">
    <property type="entry name" value="Peptidase_S24_S26A/B/C"/>
</dbReference>
<evidence type="ECO:0000256" key="7">
    <source>
        <dbReference type="RuleBase" id="RU003991"/>
    </source>
</evidence>
<reference evidence="10" key="1">
    <citation type="journal article" date="2019" name="Int. J. Syst. Evol. Microbiol.">
        <title>The Global Catalogue of Microorganisms (GCM) 10K type strain sequencing project: providing services to taxonomists for standard genome sequencing and annotation.</title>
        <authorList>
            <consortium name="The Broad Institute Genomics Platform"/>
            <consortium name="The Broad Institute Genome Sequencing Center for Infectious Disease"/>
            <person name="Wu L."/>
            <person name="Ma J."/>
        </authorList>
    </citation>
    <scope>NUCLEOTIDE SEQUENCE [LARGE SCALE GENOMIC DNA]</scope>
    <source>
        <strain evidence="10">CECT 8289</strain>
    </source>
</reference>
<dbReference type="Pfam" id="PF00717">
    <property type="entry name" value="Peptidase_S24"/>
    <property type="match status" value="1"/>
</dbReference>
<organism evidence="9 10">
    <name type="scientific">Ferruginibacter yonginensis</name>
    <dbReference type="NCBI Taxonomy" id="1310416"/>
    <lineage>
        <taxon>Bacteria</taxon>
        <taxon>Pseudomonadati</taxon>
        <taxon>Bacteroidota</taxon>
        <taxon>Chitinophagia</taxon>
        <taxon>Chitinophagales</taxon>
        <taxon>Chitinophagaceae</taxon>
        <taxon>Ferruginibacter</taxon>
    </lineage>
</organism>
<dbReference type="SUPFAM" id="SSF51306">
    <property type="entry name" value="LexA/Signal peptidase"/>
    <property type="match status" value="1"/>
</dbReference>
<comment type="caution">
    <text evidence="9">The sequence shown here is derived from an EMBL/GenBank/DDBJ whole genome shotgun (WGS) entry which is preliminary data.</text>
</comment>
<keyword evidence="6" id="KW-0742">SOS response</keyword>
<evidence type="ECO:0000256" key="1">
    <source>
        <dbReference type="ARBA" id="ARBA00007484"/>
    </source>
</evidence>
<sequence>MEVENFLGSSYNGTKQFTQHHVPTANATGFGAAADDYMERGIDLNEQLIRNKPATFFMRVSGNSMVNAGIFNGDIVVVDKSVKPTNNKIVIAVYEGEMLIRRYQKTFNQLFLVAEAPKFATIEVSPLCDCRIWGVVTCVIRQL</sequence>
<feature type="domain" description="Peptidase S24/S26A/S26B/S26C" evidence="8">
    <location>
        <begin position="27"/>
        <end position="136"/>
    </location>
</feature>
<dbReference type="Proteomes" id="UP001595907">
    <property type="component" value="Unassembled WGS sequence"/>
</dbReference>
<keyword evidence="10" id="KW-1185">Reference proteome</keyword>
<dbReference type="PANTHER" id="PTHR33516:SF2">
    <property type="entry name" value="LEXA REPRESSOR-RELATED"/>
    <property type="match status" value="1"/>
</dbReference>
<name>A0ABV8QST7_9BACT</name>
<comment type="similarity">
    <text evidence="1 7">Belongs to the peptidase S24 family.</text>
</comment>
<dbReference type="CDD" id="cd06529">
    <property type="entry name" value="S24_LexA-like"/>
    <property type="match status" value="1"/>
</dbReference>
<evidence type="ECO:0000256" key="3">
    <source>
        <dbReference type="ARBA" id="ARBA00022801"/>
    </source>
</evidence>
<accession>A0ABV8QST7</accession>
<dbReference type="NCBIfam" id="NF007621">
    <property type="entry name" value="PRK10276.1"/>
    <property type="match status" value="1"/>
</dbReference>
<dbReference type="PANTHER" id="PTHR33516">
    <property type="entry name" value="LEXA REPRESSOR"/>
    <property type="match status" value="1"/>
</dbReference>
<keyword evidence="5" id="KW-0234">DNA repair</keyword>
<evidence type="ECO:0000256" key="2">
    <source>
        <dbReference type="ARBA" id="ARBA00022763"/>
    </source>
</evidence>
<protein>
    <submittedName>
        <fullName evidence="9">LexA family protein</fullName>
    </submittedName>
</protein>
<dbReference type="InterPro" id="IPR036286">
    <property type="entry name" value="LexA/Signal_pep-like_sf"/>
</dbReference>
<keyword evidence="2" id="KW-0227">DNA damage</keyword>
<evidence type="ECO:0000259" key="8">
    <source>
        <dbReference type="Pfam" id="PF00717"/>
    </source>
</evidence>
<dbReference type="InterPro" id="IPR039418">
    <property type="entry name" value="LexA-like"/>
</dbReference>
<evidence type="ECO:0000256" key="4">
    <source>
        <dbReference type="ARBA" id="ARBA00022813"/>
    </source>
</evidence>
<dbReference type="InterPro" id="IPR050077">
    <property type="entry name" value="LexA_repressor"/>
</dbReference>
<dbReference type="EMBL" id="JBHSCZ010000002">
    <property type="protein sequence ID" value="MFC4262705.1"/>
    <property type="molecule type" value="Genomic_DNA"/>
</dbReference>
<proteinExistence type="inferred from homology"/>
<keyword evidence="4 7" id="KW-0068">Autocatalytic cleavage</keyword>
<dbReference type="Gene3D" id="2.10.109.10">
    <property type="entry name" value="Umud Fragment, subunit A"/>
    <property type="match status" value="1"/>
</dbReference>
<keyword evidence="3 7" id="KW-0378">Hydrolase</keyword>
<evidence type="ECO:0000313" key="10">
    <source>
        <dbReference type="Proteomes" id="UP001595907"/>
    </source>
</evidence>
<evidence type="ECO:0000256" key="6">
    <source>
        <dbReference type="ARBA" id="ARBA00023236"/>
    </source>
</evidence>
<gene>
    <name evidence="9" type="ORF">ACFOWM_07445</name>
</gene>
<dbReference type="RefSeq" id="WP_379708411.1">
    <property type="nucleotide sequence ID" value="NZ_JBHSCZ010000002.1"/>
</dbReference>
<evidence type="ECO:0000313" key="9">
    <source>
        <dbReference type="EMBL" id="MFC4262705.1"/>
    </source>
</evidence>
<dbReference type="PRINTS" id="PR00726">
    <property type="entry name" value="LEXASERPTASE"/>
</dbReference>
<evidence type="ECO:0000256" key="5">
    <source>
        <dbReference type="ARBA" id="ARBA00023204"/>
    </source>
</evidence>